<sequence>EYSNFQRELKGLPSLLYSASHHLALSEVKIE</sequence>
<dbReference type="EMBL" id="BART01040186">
    <property type="protein sequence ID" value="GAH26896.1"/>
    <property type="molecule type" value="Genomic_DNA"/>
</dbReference>
<comment type="caution">
    <text evidence="1">The sequence shown here is derived from an EMBL/GenBank/DDBJ whole genome shotgun (WGS) entry which is preliminary data.</text>
</comment>
<proteinExistence type="predicted"/>
<evidence type="ECO:0000313" key="1">
    <source>
        <dbReference type="EMBL" id="GAH26896.1"/>
    </source>
</evidence>
<dbReference type="AlphaFoldDB" id="X1E0U0"/>
<protein>
    <submittedName>
        <fullName evidence="1">Uncharacterized protein</fullName>
    </submittedName>
</protein>
<accession>X1E0U0</accession>
<feature type="non-terminal residue" evidence="1">
    <location>
        <position position="1"/>
    </location>
</feature>
<reference evidence="1" key="1">
    <citation type="journal article" date="2014" name="Front. Microbiol.">
        <title>High frequency of phylogenetically diverse reductive dehalogenase-homologous genes in deep subseafloor sedimentary metagenomes.</title>
        <authorList>
            <person name="Kawai M."/>
            <person name="Futagami T."/>
            <person name="Toyoda A."/>
            <person name="Takaki Y."/>
            <person name="Nishi S."/>
            <person name="Hori S."/>
            <person name="Arai W."/>
            <person name="Tsubouchi T."/>
            <person name="Morono Y."/>
            <person name="Uchiyama I."/>
            <person name="Ito T."/>
            <person name="Fujiyama A."/>
            <person name="Inagaki F."/>
            <person name="Takami H."/>
        </authorList>
    </citation>
    <scope>NUCLEOTIDE SEQUENCE</scope>
    <source>
        <strain evidence="1">Expedition CK06-06</strain>
    </source>
</reference>
<organism evidence="1">
    <name type="scientific">marine sediment metagenome</name>
    <dbReference type="NCBI Taxonomy" id="412755"/>
    <lineage>
        <taxon>unclassified sequences</taxon>
        <taxon>metagenomes</taxon>
        <taxon>ecological metagenomes</taxon>
    </lineage>
</organism>
<name>X1E0U0_9ZZZZ</name>
<gene>
    <name evidence="1" type="ORF">S01H4_65576</name>
</gene>